<sequence>MTCVRCARDIPEGALFCPWCGKRQTAATRPKARRAKGNGSIARLQGRSSPYKAVYKGAYIGCYKTKQDAERAILAASEQEPDLEYRNYTMQQVYDAVVSDRAFRQNTEKYRIDVASAWNYMIELHSIKAINVRKETLEGILYRAEDEGKSKSHQHKLRSLMHKLCMFCVQHGIHQTDYSEGLKLTADVKSQRVPFDDADLRLLYQHRYERVPGIIWFLCMSGCRLVDLAKISRNGCIDFERHGIRLEGSKTAAGKNRYILLDPITWDVFMHFCNDTKPGQRIFRSPNGSAWNIRNFRIREFYTGLEEIGVQNPHRYVPYSCRHTFASLAAKANVDKEALQRAIGHQIGSSVTDDYYISQDAHIAVAQEEFEKMANEIKCIIDAT</sequence>
<dbReference type="SUPFAM" id="SSF56349">
    <property type="entry name" value="DNA breaking-rejoining enzymes"/>
    <property type="match status" value="1"/>
</dbReference>
<evidence type="ECO:0000256" key="1">
    <source>
        <dbReference type="ARBA" id="ARBA00008857"/>
    </source>
</evidence>
<dbReference type="GO" id="GO:0003677">
    <property type="term" value="F:DNA binding"/>
    <property type="evidence" value="ECO:0007669"/>
    <property type="project" value="InterPro"/>
</dbReference>
<dbReference type="PROSITE" id="PS51898">
    <property type="entry name" value="TYR_RECOMBINASE"/>
    <property type="match status" value="1"/>
</dbReference>
<comment type="similarity">
    <text evidence="1">Belongs to the 'phage' integrase family.</text>
</comment>
<feature type="domain" description="Tyr recombinase" evidence="3">
    <location>
        <begin position="190"/>
        <end position="368"/>
    </location>
</feature>
<proteinExistence type="inferred from homology"/>
<dbReference type="InterPro" id="IPR011010">
    <property type="entry name" value="DNA_brk_join_enz"/>
</dbReference>
<protein>
    <submittedName>
        <fullName evidence="4">Integrase</fullName>
    </submittedName>
</protein>
<accession>A0A8S5QLW2</accession>
<evidence type="ECO:0000313" key="4">
    <source>
        <dbReference type="EMBL" id="DAE20255.1"/>
    </source>
</evidence>
<dbReference type="GO" id="GO:0006310">
    <property type="term" value="P:DNA recombination"/>
    <property type="evidence" value="ECO:0007669"/>
    <property type="project" value="UniProtKB-KW"/>
</dbReference>
<reference evidence="4" key="1">
    <citation type="journal article" date="2021" name="Proc. Natl. Acad. Sci. U.S.A.">
        <title>A Catalog of Tens of Thousands of Viruses from Human Metagenomes Reveals Hidden Associations with Chronic Diseases.</title>
        <authorList>
            <person name="Tisza M.J."/>
            <person name="Buck C.B."/>
        </authorList>
    </citation>
    <scope>NUCLEOTIDE SEQUENCE</scope>
    <source>
        <strain evidence="4">CtQad106</strain>
    </source>
</reference>
<dbReference type="InterPro" id="IPR013762">
    <property type="entry name" value="Integrase-like_cat_sf"/>
</dbReference>
<keyword evidence="2" id="KW-0233">DNA recombination</keyword>
<dbReference type="CDD" id="cd00397">
    <property type="entry name" value="DNA_BRE_C"/>
    <property type="match status" value="1"/>
</dbReference>
<dbReference type="GO" id="GO:0015074">
    <property type="term" value="P:DNA integration"/>
    <property type="evidence" value="ECO:0007669"/>
    <property type="project" value="InterPro"/>
</dbReference>
<dbReference type="Gene3D" id="1.10.443.10">
    <property type="entry name" value="Intergrase catalytic core"/>
    <property type="match status" value="1"/>
</dbReference>
<evidence type="ECO:0000259" key="3">
    <source>
        <dbReference type="PROSITE" id="PS51898"/>
    </source>
</evidence>
<dbReference type="InterPro" id="IPR002104">
    <property type="entry name" value="Integrase_catalytic"/>
</dbReference>
<organism evidence="4">
    <name type="scientific">Ackermannviridae sp. ctQad106</name>
    <dbReference type="NCBI Taxonomy" id="2826820"/>
    <lineage>
        <taxon>Viruses</taxon>
        <taxon>Duplodnaviria</taxon>
        <taxon>Heunggongvirae</taxon>
        <taxon>Uroviricota</taxon>
        <taxon>Caudoviricetes</taxon>
        <taxon>Pantevenvirales</taxon>
        <taxon>Ackermannviridae</taxon>
    </lineage>
</organism>
<evidence type="ECO:0000256" key="2">
    <source>
        <dbReference type="ARBA" id="ARBA00023172"/>
    </source>
</evidence>
<dbReference type="EMBL" id="BK015691">
    <property type="protein sequence ID" value="DAE20255.1"/>
    <property type="molecule type" value="Genomic_DNA"/>
</dbReference>
<name>A0A8S5QLW2_9CAUD</name>